<keyword evidence="3" id="KW-1185">Reference proteome</keyword>
<protein>
    <submittedName>
        <fullName evidence="2">Membrane protease YdiL (CAAX protease family)</fullName>
    </submittedName>
</protein>
<feature type="transmembrane region" description="Helical" evidence="1">
    <location>
        <begin position="44"/>
        <end position="64"/>
    </location>
</feature>
<organism evidence="2 3">
    <name type="scientific">Natronocella acetinitrilica</name>
    <dbReference type="NCBI Taxonomy" id="414046"/>
    <lineage>
        <taxon>Bacteria</taxon>
        <taxon>Pseudomonadati</taxon>
        <taxon>Pseudomonadota</taxon>
        <taxon>Gammaproteobacteria</taxon>
        <taxon>Chromatiales</taxon>
        <taxon>Ectothiorhodospiraceae</taxon>
        <taxon>Natronocella</taxon>
    </lineage>
</organism>
<dbReference type="EMBL" id="JALJXV010000004">
    <property type="protein sequence ID" value="MCP1674743.1"/>
    <property type="molecule type" value="Genomic_DNA"/>
</dbReference>
<feature type="transmembrane region" description="Helical" evidence="1">
    <location>
        <begin position="6"/>
        <end position="23"/>
    </location>
</feature>
<name>A0AAE3G5F3_9GAMM</name>
<keyword evidence="1" id="KW-0472">Membrane</keyword>
<dbReference type="GO" id="GO:0006508">
    <property type="term" value="P:proteolysis"/>
    <property type="evidence" value="ECO:0007669"/>
    <property type="project" value="UniProtKB-KW"/>
</dbReference>
<proteinExistence type="predicted"/>
<sequence length="110" mass="12916">MNTTAAFLFLLLVALAGANLPWLTDRVLFILRPPPQGKREWIRLLEWFVMFCVVGVIAVGLEYRSTGQVESQDWEFYVVVICLFLVFALPGFIYHHDLRRHLRKRRRRAA</sequence>
<dbReference type="AlphaFoldDB" id="A0AAE3G5F3"/>
<evidence type="ECO:0000313" key="2">
    <source>
        <dbReference type="EMBL" id="MCP1674743.1"/>
    </source>
</evidence>
<dbReference type="Proteomes" id="UP001205843">
    <property type="component" value="Unassembled WGS sequence"/>
</dbReference>
<dbReference type="Pfam" id="PF10993">
    <property type="entry name" value="DUF2818"/>
    <property type="match status" value="1"/>
</dbReference>
<comment type="caution">
    <text evidence="2">The sequence shown here is derived from an EMBL/GenBank/DDBJ whole genome shotgun (WGS) entry which is preliminary data.</text>
</comment>
<evidence type="ECO:0000256" key="1">
    <source>
        <dbReference type="SAM" id="Phobius"/>
    </source>
</evidence>
<dbReference type="GO" id="GO:0008233">
    <property type="term" value="F:peptidase activity"/>
    <property type="evidence" value="ECO:0007669"/>
    <property type="project" value="UniProtKB-KW"/>
</dbReference>
<reference evidence="2" key="1">
    <citation type="submission" date="2022-03" db="EMBL/GenBank/DDBJ databases">
        <title>Genomic Encyclopedia of Type Strains, Phase III (KMG-III): the genomes of soil and plant-associated and newly described type strains.</title>
        <authorList>
            <person name="Whitman W."/>
        </authorList>
    </citation>
    <scope>NUCLEOTIDE SEQUENCE</scope>
    <source>
        <strain evidence="2">ANL 6-2</strain>
    </source>
</reference>
<dbReference type="RefSeq" id="WP_253477073.1">
    <property type="nucleotide sequence ID" value="NZ_JALJXV010000004.1"/>
</dbReference>
<feature type="transmembrane region" description="Helical" evidence="1">
    <location>
        <begin position="76"/>
        <end position="98"/>
    </location>
</feature>
<keyword evidence="2" id="KW-0645">Protease</keyword>
<dbReference type="InterPro" id="IPR016768">
    <property type="entry name" value="UCP019883"/>
</dbReference>
<evidence type="ECO:0000313" key="3">
    <source>
        <dbReference type="Proteomes" id="UP001205843"/>
    </source>
</evidence>
<keyword evidence="1" id="KW-0812">Transmembrane</keyword>
<gene>
    <name evidence="2" type="ORF">J2T57_001881</name>
</gene>
<keyword evidence="1" id="KW-1133">Transmembrane helix</keyword>
<accession>A0AAE3G5F3</accession>
<dbReference type="PIRSF" id="PIRSF019883">
    <property type="entry name" value="UCP019883"/>
    <property type="match status" value="1"/>
</dbReference>
<keyword evidence="2" id="KW-0378">Hydrolase</keyword>